<dbReference type="InParanoid" id="G3N4R1"/>
<organism evidence="1">
    <name type="scientific">Gasterosteus aculeatus</name>
    <name type="common">Three-spined stickleback</name>
    <dbReference type="NCBI Taxonomy" id="69293"/>
    <lineage>
        <taxon>Eukaryota</taxon>
        <taxon>Metazoa</taxon>
        <taxon>Chordata</taxon>
        <taxon>Craniata</taxon>
        <taxon>Vertebrata</taxon>
        <taxon>Euteleostomi</taxon>
        <taxon>Actinopterygii</taxon>
        <taxon>Neopterygii</taxon>
        <taxon>Teleostei</taxon>
        <taxon>Neoteleostei</taxon>
        <taxon>Acanthomorphata</taxon>
        <taxon>Eupercaria</taxon>
        <taxon>Perciformes</taxon>
        <taxon>Cottioidei</taxon>
        <taxon>Gasterosteales</taxon>
        <taxon>Gasterosteidae</taxon>
        <taxon>Gasterosteus</taxon>
    </lineage>
</organism>
<reference evidence="1" key="2">
    <citation type="submission" date="2024-04" db="UniProtKB">
        <authorList>
            <consortium name="Ensembl"/>
        </authorList>
    </citation>
    <scope>IDENTIFICATION</scope>
</reference>
<sequence length="69" mass="7380">GAKRGRESVFGLGFAAEKQSVSGVCRSKVDSLSVDFGAVAGGSKTDLTWRLLNDQVIRFTPCYQGNNLN</sequence>
<accession>G3N4R1</accession>
<proteinExistence type="predicted"/>
<protein>
    <submittedName>
        <fullName evidence="1">Uncharacterized protein</fullName>
    </submittedName>
</protein>
<dbReference type="AlphaFoldDB" id="G3N4R1"/>
<dbReference type="Bgee" id="ENSGACG00000000217">
    <property type="expression patterns" value="Expressed in liver and 3 other cell types or tissues"/>
</dbReference>
<reference evidence="1" key="1">
    <citation type="submission" date="2006-01" db="EMBL/GenBank/DDBJ databases">
        <authorList>
            <person name="Lindblad-Toh K."/>
            <person name="Mauceli E."/>
            <person name="Grabherr M."/>
            <person name="Chang J.L."/>
            <person name="Lander E.S."/>
        </authorList>
    </citation>
    <scope>NUCLEOTIDE SEQUENCE [LARGE SCALE GENOMIC DNA]</scope>
</reference>
<dbReference type="Ensembl" id="ENSGACT00000000281.1">
    <property type="protein sequence ID" value="ENSGACP00000000281.1"/>
    <property type="gene ID" value="ENSGACG00000000217.1"/>
</dbReference>
<name>G3N4R1_GASAC</name>
<evidence type="ECO:0000313" key="1">
    <source>
        <dbReference type="Ensembl" id="ENSGACP00000000281.1"/>
    </source>
</evidence>